<dbReference type="SUPFAM" id="SSF56219">
    <property type="entry name" value="DNase I-like"/>
    <property type="match status" value="1"/>
</dbReference>
<feature type="region of interest" description="Disordered" evidence="1">
    <location>
        <begin position="1342"/>
        <end position="1419"/>
    </location>
</feature>
<reference evidence="3 4" key="1">
    <citation type="submission" date="2016-02" db="EMBL/GenBank/DDBJ databases">
        <title>Genome analysis of coral dinoflagellate symbionts highlights evolutionary adaptations to a symbiotic lifestyle.</title>
        <authorList>
            <person name="Aranda M."/>
            <person name="Li Y."/>
            <person name="Liew Y.J."/>
            <person name="Baumgarten S."/>
            <person name="Simakov O."/>
            <person name="Wilson M."/>
            <person name="Piel J."/>
            <person name="Ashoor H."/>
            <person name="Bougouffa S."/>
            <person name="Bajic V.B."/>
            <person name="Ryu T."/>
            <person name="Ravasi T."/>
            <person name="Bayer T."/>
            <person name="Micklem G."/>
            <person name="Kim H."/>
            <person name="Bhak J."/>
            <person name="Lajeunesse T.C."/>
            <person name="Voolstra C.R."/>
        </authorList>
    </citation>
    <scope>NUCLEOTIDE SEQUENCE [LARGE SCALE GENOMIC DNA]</scope>
    <source>
        <strain evidence="3 4">CCMP2467</strain>
    </source>
</reference>
<feature type="domain" description="Reverse transcriptase" evidence="2">
    <location>
        <begin position="822"/>
        <end position="1081"/>
    </location>
</feature>
<dbReference type="Gene3D" id="3.60.10.10">
    <property type="entry name" value="Endonuclease/exonuclease/phosphatase"/>
    <property type="match status" value="1"/>
</dbReference>
<protein>
    <submittedName>
        <fullName evidence="3">Retrovirus-related Pol polyprotein from type-1 retrotransposable element R2</fullName>
    </submittedName>
</protein>
<accession>A0A1Q9D4L5</accession>
<dbReference type="EMBL" id="LSRX01000728">
    <property type="protein sequence ID" value="OLP90095.1"/>
    <property type="molecule type" value="Genomic_DNA"/>
</dbReference>
<gene>
    <name evidence="3" type="ORF">AK812_SmicGene28377</name>
</gene>
<dbReference type="InterPro" id="IPR000477">
    <property type="entry name" value="RT_dom"/>
</dbReference>
<proteinExistence type="predicted"/>
<dbReference type="OrthoDB" id="416768at2759"/>
<comment type="caution">
    <text evidence="3">The sequence shown here is derived from an EMBL/GenBank/DDBJ whole genome shotgun (WGS) entry which is preliminary data.</text>
</comment>
<name>A0A1Q9D4L5_SYMMI</name>
<organism evidence="3 4">
    <name type="scientific">Symbiodinium microadriaticum</name>
    <name type="common">Dinoflagellate</name>
    <name type="synonym">Zooxanthella microadriatica</name>
    <dbReference type="NCBI Taxonomy" id="2951"/>
    <lineage>
        <taxon>Eukaryota</taxon>
        <taxon>Sar</taxon>
        <taxon>Alveolata</taxon>
        <taxon>Dinophyceae</taxon>
        <taxon>Suessiales</taxon>
        <taxon>Symbiodiniaceae</taxon>
        <taxon>Symbiodinium</taxon>
    </lineage>
</organism>
<evidence type="ECO:0000256" key="1">
    <source>
        <dbReference type="SAM" id="MobiDB-lite"/>
    </source>
</evidence>
<keyword evidence="4" id="KW-1185">Reference proteome</keyword>
<sequence>MFESRDDRGSLASKLKASLEDARRAPTSQSEGTQVSPSLPSPKGGHLRASKPLEGLEDPGEAERGSTPLTLALLQQALQVNQQQITDSIQESIAGIGHHVAQVEANMGEHVKRTTELLDAMTDRHVHIERSVSRVVSSHEDLARRLELLEGKFATASFSTTSTTRTDGGTEATPRPAIVVGGWDNDQSGDETLRLVKQHLADLECNLDLQDAFVPGIRRGFAIVPIQPRRQEDAIDYRRRVREALQRIREAKVVTGEKPQGGERYMWAAMSESPERRRRAQFAGKVKRLVLEESGDKSQLEVEFGTGNVWYGRVRVASAVLTAPDEADKAGVGWISLPTLARQMGTSPDSLTAKWNELKQDTHRGTLQVLTWNVGGLTPENALQLLGDLREERIHPFAEPFVALLQEVIVDEGKLNFEKGDLQMIAGKRSGDWRGTAIVHTTHCEHSRTKLLMAGLCCTLQCGKLRMVALTGHMPHHATIPEAAEILGTWEQQIVKEPKGILGMDANETFAWRWGTSLVSDSGRGELMLEVLDKLHLKFPLQDIDQASYFPYNQDMHPRRLDYVCTRKLVAEPGEVLSKRDLARSDREAVLVPVLTEIPKPAPTPPKTWGTRRLRNPTKVTELLASYKATHTDPIQLIADIAKQITVPGKQIDVFRESKSMKRMRHHILQMTPGDERKELWKQLARQRREEHRAWLKQKLTQAGKQHWRDKQAVDNEKCNNAWELRLRSDDRWRDTLVKHFGGIFDKSDSALVDLRFAVIFHRLTAQCKQARWRPFSEEELKAVRKRWKNSKACGPDSISHEALKVLEQDDFWRRQLLRVFDDMLYTAKIPACVETGITVLLAKTPSPGDWNDTRPITLSSTLLRSFSQLIIGRASHCMQGDSRLQWARRSRQGVELILVIRRLCRVSHDWGIPMYLAKLDIRKAFDSIYQEALAEQIEADVSIRWQLPWEARAWTALDHAKEIEVFFRGERFRLPQSNGVRQGSPDSPIAFGRIVALDLEKSINEAKQMKPTAGEPPPEDGGCFMDDSYLWSTSSRHLQAMLDRMGDNLPKKGLDIHPVKTEIIDNQSGGTPFQVAGKTVHSKGPDHIIRVLGSPMSFRGQPSMIVAEMQARARKSFAKHRGTLMSNAPLKSRLQLHTILVRQSALWACETWGCSDFVLKCANSTQLGQARNMLKQPRTPGEQWVDWNIRTLRKTRALLHQLEIERWSTFILSQIWGLHGHAYRGDQVARAMLQWRDLRWWRLEQSIPPSWGGQRHAKRFNPHLDVERQIAAAAGDQWQSLTADRMAWAALETKFVEMHDVPWASGGQEAIANLVPNRPTGSRPAYNEARERFAGLLNKHLLPRDNTPADNKPTQQATQPPPTTGDSPTEPTSATQQQNPDTTAREAAQPLQPPQGTAPATEQPMDEAEEEDTHCDGSPFTAEERAIQAEWAAGQEGTFWSGVVHTWEDGDDIPPSVPLSSNSHADMTQLTHGCWRIEVRPDKGVSIRRIAGIPRTVIEGDEGETLSSPPFPVGLEATFAPMTPHHWILTVTATPALSNYEAASMLLTVGDKILFERDTITLVWRMRIESQCKDCHPTITRMRQRREEAREREQQQAFLSVTCSVAPAAAARAAPPAAPPGLLPVGAPAPAVDASVWVLAEMVKGNRHKIGERVVPGAGLVQSGDWGLQDFTDSDGTSRPCLIRRIEVADILDFCDERVQLARLAEACEGDELSSADDVRTMEIRYGANGERLRSFREAVSEMQEVEFSDFPLAPRTTLAYLKAVASVAKVVTTSCLGGPVEEARW</sequence>
<evidence type="ECO:0000259" key="2">
    <source>
        <dbReference type="PROSITE" id="PS50878"/>
    </source>
</evidence>
<dbReference type="PANTHER" id="PTHR47027:SF20">
    <property type="entry name" value="REVERSE TRANSCRIPTASE-LIKE PROTEIN WITH RNA-DIRECTED DNA POLYMERASE DOMAIN"/>
    <property type="match status" value="1"/>
</dbReference>
<dbReference type="PANTHER" id="PTHR47027">
    <property type="entry name" value="REVERSE TRANSCRIPTASE DOMAIN-CONTAINING PROTEIN"/>
    <property type="match status" value="1"/>
</dbReference>
<feature type="region of interest" description="Disordered" evidence="1">
    <location>
        <begin position="1"/>
        <end position="64"/>
    </location>
</feature>
<feature type="compositionally biased region" description="Polar residues" evidence="1">
    <location>
        <begin position="26"/>
        <end position="38"/>
    </location>
</feature>
<dbReference type="Pfam" id="PF00078">
    <property type="entry name" value="RVT_1"/>
    <property type="match status" value="1"/>
</dbReference>
<feature type="compositionally biased region" description="Acidic residues" evidence="1">
    <location>
        <begin position="1405"/>
        <end position="1414"/>
    </location>
</feature>
<dbReference type="InterPro" id="IPR036691">
    <property type="entry name" value="Endo/exonu/phosph_ase_sf"/>
</dbReference>
<dbReference type="PROSITE" id="PS50878">
    <property type="entry name" value="RT_POL"/>
    <property type="match status" value="1"/>
</dbReference>
<dbReference type="Proteomes" id="UP000186817">
    <property type="component" value="Unassembled WGS sequence"/>
</dbReference>
<evidence type="ECO:0000313" key="4">
    <source>
        <dbReference type="Proteomes" id="UP000186817"/>
    </source>
</evidence>
<evidence type="ECO:0000313" key="3">
    <source>
        <dbReference type="EMBL" id="OLP90095.1"/>
    </source>
</evidence>
<feature type="compositionally biased region" description="Polar residues" evidence="1">
    <location>
        <begin position="1366"/>
        <end position="1383"/>
    </location>
</feature>